<comment type="caution">
    <text evidence="10">The sequence shown here is derived from an EMBL/GenBank/DDBJ whole genome shotgun (WGS) entry which is preliminary data.</text>
</comment>
<protein>
    <recommendedName>
        <fullName evidence="7">Thioredoxin reductase</fullName>
        <ecNumber evidence="7">1.8.1.9</ecNumber>
    </recommendedName>
</protein>
<dbReference type="eggNOG" id="COG0492">
    <property type="taxonomic scope" value="Bacteria"/>
</dbReference>
<keyword evidence="11" id="KW-1185">Reference proteome</keyword>
<dbReference type="HOGENOM" id="CLU_031864_5_3_7"/>
<keyword evidence="3 7" id="KW-0274">FAD</keyword>
<keyword evidence="5" id="KW-1015">Disulfide bond</keyword>
<name>E5YBM2_BILW3</name>
<dbReference type="PANTHER" id="PTHR48105">
    <property type="entry name" value="THIOREDOXIN REDUCTASE 1-RELATED-RELATED"/>
    <property type="match status" value="1"/>
</dbReference>
<evidence type="ECO:0000256" key="1">
    <source>
        <dbReference type="ARBA" id="ARBA00009333"/>
    </source>
</evidence>
<dbReference type="STRING" id="563192.HMPREF0179_03596"/>
<dbReference type="AlphaFoldDB" id="E5YBM2"/>
<dbReference type="GO" id="GO:0019430">
    <property type="term" value="P:removal of superoxide radicals"/>
    <property type="evidence" value="ECO:0007669"/>
    <property type="project" value="UniProtKB-UniRule"/>
</dbReference>
<keyword evidence="8" id="KW-0521">NADP</keyword>
<accession>E5YBM2</accession>
<dbReference type="InterPro" id="IPR008255">
    <property type="entry name" value="Pyr_nucl-diS_OxRdtase_2_AS"/>
</dbReference>
<dbReference type="Proteomes" id="UP000006034">
    <property type="component" value="Unassembled WGS sequence"/>
</dbReference>
<reference evidence="10 11" key="1">
    <citation type="submission" date="2010-10" db="EMBL/GenBank/DDBJ databases">
        <authorList>
            <consortium name="The Broad Institute Genome Sequencing Platform"/>
            <person name="Ward D."/>
            <person name="Earl A."/>
            <person name="Feldgarden M."/>
            <person name="Young S.K."/>
            <person name="Gargeya S."/>
            <person name="Zeng Q."/>
            <person name="Alvarado L."/>
            <person name="Berlin A."/>
            <person name="Bochicchio J."/>
            <person name="Chapman S.B."/>
            <person name="Chen Z."/>
            <person name="Freedman E."/>
            <person name="Gellesch M."/>
            <person name="Goldberg J."/>
            <person name="Griggs A."/>
            <person name="Gujja S."/>
            <person name="Heilman E."/>
            <person name="Heiman D."/>
            <person name="Howarth C."/>
            <person name="Mehta T."/>
            <person name="Neiman D."/>
            <person name="Pearson M."/>
            <person name="Roberts A."/>
            <person name="Saif S."/>
            <person name="Shea T."/>
            <person name="Shenoy N."/>
            <person name="Sisk P."/>
            <person name="Stolte C."/>
            <person name="Sykes S."/>
            <person name="White J."/>
            <person name="Yandava C."/>
            <person name="Allen-Vercoe E."/>
            <person name="Sibley C."/>
            <person name="Ambrose C.E."/>
            <person name="Strauss J."/>
            <person name="Daigneault M."/>
            <person name="Haas B."/>
            <person name="Nusbaum C."/>
            <person name="Birren B."/>
        </authorList>
    </citation>
    <scope>NUCLEOTIDE SEQUENCE [LARGE SCALE GENOMIC DNA]</scope>
    <source>
        <strain evidence="10 11">3_1_6</strain>
    </source>
</reference>
<dbReference type="EC" id="1.8.1.9" evidence="7"/>
<dbReference type="RefSeq" id="WP_005030626.1">
    <property type="nucleotide sequence ID" value="NZ_KE150238.1"/>
</dbReference>
<dbReference type="EMBL" id="ADCP02000001">
    <property type="protein sequence ID" value="EFV42603.1"/>
    <property type="molecule type" value="Genomic_DNA"/>
</dbReference>
<dbReference type="Pfam" id="PF07992">
    <property type="entry name" value="Pyr_redox_2"/>
    <property type="match status" value="1"/>
</dbReference>
<keyword evidence="4 7" id="KW-0560">Oxidoreductase</keyword>
<evidence type="ECO:0000256" key="5">
    <source>
        <dbReference type="ARBA" id="ARBA00023157"/>
    </source>
</evidence>
<dbReference type="PROSITE" id="PS00573">
    <property type="entry name" value="PYRIDINE_REDOX_2"/>
    <property type="match status" value="1"/>
</dbReference>
<dbReference type="InterPro" id="IPR023753">
    <property type="entry name" value="FAD/NAD-binding_dom"/>
</dbReference>
<gene>
    <name evidence="10" type="ORF">HMPREF0179_03596</name>
</gene>
<evidence type="ECO:0000313" key="11">
    <source>
        <dbReference type="Proteomes" id="UP000006034"/>
    </source>
</evidence>
<evidence type="ECO:0000256" key="7">
    <source>
        <dbReference type="RuleBase" id="RU003880"/>
    </source>
</evidence>
<dbReference type="InterPro" id="IPR005982">
    <property type="entry name" value="Thioredox_Rdtase"/>
</dbReference>
<dbReference type="InterPro" id="IPR036188">
    <property type="entry name" value="FAD/NAD-bd_sf"/>
</dbReference>
<dbReference type="GO" id="GO:0005737">
    <property type="term" value="C:cytoplasm"/>
    <property type="evidence" value="ECO:0007669"/>
    <property type="project" value="InterPro"/>
</dbReference>
<dbReference type="PRINTS" id="PR00469">
    <property type="entry name" value="PNDRDTASEII"/>
</dbReference>
<comment type="subunit">
    <text evidence="7">Homodimer.</text>
</comment>
<dbReference type="OrthoDB" id="9806179at2"/>
<evidence type="ECO:0000313" key="10">
    <source>
        <dbReference type="EMBL" id="EFV42603.1"/>
    </source>
</evidence>
<sequence length="304" mass="32390">MEKRELVIIGAGPAGLSAAIYGKRAGLDTLVLEKGRPGGQVLITSKIENYPGILDGTGSGLADAFRTHAEHFKAEFRTASVQKLEVRDGEKIITLKDGSEIAAGAVIVASGASFRKQGCPGESTYTGMGVSYCAVCDAAFFEELEVAVIGGGNTAVEEACYLTGFASKVYLVHRRDQFRADKMVVDHALSNPKIVPVMDSVLESIEGSDIVEKIVVRNVKTNEKREIPLSGVFIFIGTLPNDEYVHDLLQKDEGGWIVTDASLQTSVPGIFAAGDVRDTSLRQVVTAAGDGARAAMSAYAYLQR</sequence>
<dbReference type="GeneID" id="78084402"/>
<evidence type="ECO:0000259" key="9">
    <source>
        <dbReference type="Pfam" id="PF07992"/>
    </source>
</evidence>
<feature type="domain" description="FAD/NAD(P)-binding" evidence="9">
    <location>
        <begin position="5"/>
        <end position="291"/>
    </location>
</feature>
<organism evidence="10 11">
    <name type="scientific">Bilophila wadsworthia (strain 3_1_6)</name>
    <dbReference type="NCBI Taxonomy" id="563192"/>
    <lineage>
        <taxon>Bacteria</taxon>
        <taxon>Pseudomonadati</taxon>
        <taxon>Thermodesulfobacteriota</taxon>
        <taxon>Desulfovibrionia</taxon>
        <taxon>Desulfovibrionales</taxon>
        <taxon>Desulfovibrionaceae</taxon>
        <taxon>Bilophila</taxon>
    </lineage>
</organism>
<keyword evidence="6 7" id="KW-0676">Redox-active center</keyword>
<reference evidence="10 11" key="2">
    <citation type="submission" date="2013-04" db="EMBL/GenBank/DDBJ databases">
        <title>The Genome Sequence of Bilophila wadsworthia 3_1_6.</title>
        <authorList>
            <consortium name="The Broad Institute Genomics Platform"/>
            <person name="Earl A."/>
            <person name="Ward D."/>
            <person name="Feldgarden M."/>
            <person name="Gevers D."/>
            <person name="Sibley C."/>
            <person name="Strauss J."/>
            <person name="Allen-Vercoe E."/>
            <person name="Walker B."/>
            <person name="Young S."/>
            <person name="Zeng Q."/>
            <person name="Gargeya S."/>
            <person name="Fitzgerald M."/>
            <person name="Haas B."/>
            <person name="Abouelleil A."/>
            <person name="Allen A.W."/>
            <person name="Alvarado L."/>
            <person name="Arachchi H.M."/>
            <person name="Berlin A.M."/>
            <person name="Chapman S.B."/>
            <person name="Gainer-Dewar J."/>
            <person name="Goldberg J."/>
            <person name="Griggs A."/>
            <person name="Gujja S."/>
            <person name="Hansen M."/>
            <person name="Howarth C."/>
            <person name="Imamovic A."/>
            <person name="Ireland A."/>
            <person name="Larimer J."/>
            <person name="McCowan C."/>
            <person name="Murphy C."/>
            <person name="Pearson M."/>
            <person name="Poon T.W."/>
            <person name="Priest M."/>
            <person name="Roberts A."/>
            <person name="Saif S."/>
            <person name="Shea T."/>
            <person name="Sisk P."/>
            <person name="Sykes S."/>
            <person name="Wortman J."/>
            <person name="Nusbaum C."/>
            <person name="Birren B."/>
        </authorList>
    </citation>
    <scope>NUCLEOTIDE SEQUENCE [LARGE SCALE GENOMIC DNA]</scope>
    <source>
        <strain evidence="10 11">3_1_6</strain>
    </source>
</reference>
<evidence type="ECO:0000256" key="2">
    <source>
        <dbReference type="ARBA" id="ARBA00022630"/>
    </source>
</evidence>
<comment type="similarity">
    <text evidence="1 7">Belongs to the class-II pyridine nucleotide-disulfide oxidoreductase family.</text>
</comment>
<dbReference type="InterPro" id="IPR050097">
    <property type="entry name" value="Ferredoxin-NADP_redctase_2"/>
</dbReference>
<dbReference type="Gene3D" id="3.50.50.60">
    <property type="entry name" value="FAD/NAD(P)-binding domain"/>
    <property type="match status" value="2"/>
</dbReference>
<dbReference type="GO" id="GO:0004791">
    <property type="term" value="F:thioredoxin-disulfide reductase (NADPH) activity"/>
    <property type="evidence" value="ECO:0007669"/>
    <property type="project" value="UniProtKB-UniRule"/>
</dbReference>
<dbReference type="PRINTS" id="PR00368">
    <property type="entry name" value="FADPNR"/>
</dbReference>
<evidence type="ECO:0000256" key="4">
    <source>
        <dbReference type="ARBA" id="ARBA00023002"/>
    </source>
</evidence>
<dbReference type="SUPFAM" id="SSF51905">
    <property type="entry name" value="FAD/NAD(P)-binding domain"/>
    <property type="match status" value="1"/>
</dbReference>
<comment type="cofactor">
    <cofactor evidence="8">
        <name>FAD</name>
        <dbReference type="ChEBI" id="CHEBI:57692"/>
    </cofactor>
    <text evidence="8">Binds 1 FAD per subunit.</text>
</comment>
<proteinExistence type="inferred from homology"/>
<evidence type="ECO:0000256" key="8">
    <source>
        <dbReference type="RuleBase" id="RU003881"/>
    </source>
</evidence>
<evidence type="ECO:0000256" key="6">
    <source>
        <dbReference type="ARBA" id="ARBA00023284"/>
    </source>
</evidence>
<dbReference type="NCBIfam" id="TIGR01292">
    <property type="entry name" value="TRX_reduct"/>
    <property type="match status" value="1"/>
</dbReference>
<comment type="catalytic activity">
    <reaction evidence="7">
        <text>[thioredoxin]-dithiol + NADP(+) = [thioredoxin]-disulfide + NADPH + H(+)</text>
        <dbReference type="Rhea" id="RHEA:20345"/>
        <dbReference type="Rhea" id="RHEA-COMP:10698"/>
        <dbReference type="Rhea" id="RHEA-COMP:10700"/>
        <dbReference type="ChEBI" id="CHEBI:15378"/>
        <dbReference type="ChEBI" id="CHEBI:29950"/>
        <dbReference type="ChEBI" id="CHEBI:50058"/>
        <dbReference type="ChEBI" id="CHEBI:57783"/>
        <dbReference type="ChEBI" id="CHEBI:58349"/>
        <dbReference type="EC" id="1.8.1.9"/>
    </reaction>
</comment>
<keyword evidence="2 7" id="KW-0285">Flavoprotein</keyword>
<evidence type="ECO:0000256" key="3">
    <source>
        <dbReference type="ARBA" id="ARBA00022827"/>
    </source>
</evidence>